<keyword evidence="4 7" id="KW-1133">Transmembrane helix</keyword>
<feature type="transmembrane region" description="Helical" evidence="7">
    <location>
        <begin position="406"/>
        <end position="428"/>
    </location>
</feature>
<feature type="transmembrane region" description="Helical" evidence="7">
    <location>
        <begin position="473"/>
        <end position="494"/>
    </location>
</feature>
<keyword evidence="10" id="KW-1185">Reference proteome</keyword>
<dbReference type="GO" id="GO:0022857">
    <property type="term" value="F:transmembrane transporter activity"/>
    <property type="evidence" value="ECO:0007669"/>
    <property type="project" value="InterPro"/>
</dbReference>
<dbReference type="InterPro" id="IPR011701">
    <property type="entry name" value="MFS"/>
</dbReference>
<protein>
    <submittedName>
        <fullName evidence="9">Major facilitator superfamily domain-containing protein</fullName>
    </submittedName>
</protein>
<gene>
    <name evidence="9" type="ORF">B0H63DRAFT_422547</name>
</gene>
<keyword evidence="3 7" id="KW-0812">Transmembrane</keyword>
<reference evidence="9" key="1">
    <citation type="journal article" date="2023" name="Mol. Phylogenet. Evol.">
        <title>Genome-scale phylogeny and comparative genomics of the fungal order Sordariales.</title>
        <authorList>
            <person name="Hensen N."/>
            <person name="Bonometti L."/>
            <person name="Westerberg I."/>
            <person name="Brannstrom I.O."/>
            <person name="Guillou S."/>
            <person name="Cros-Aarteil S."/>
            <person name="Calhoun S."/>
            <person name="Haridas S."/>
            <person name="Kuo A."/>
            <person name="Mondo S."/>
            <person name="Pangilinan J."/>
            <person name="Riley R."/>
            <person name="LaButti K."/>
            <person name="Andreopoulos B."/>
            <person name="Lipzen A."/>
            <person name="Chen C."/>
            <person name="Yan M."/>
            <person name="Daum C."/>
            <person name="Ng V."/>
            <person name="Clum A."/>
            <person name="Steindorff A."/>
            <person name="Ohm R.A."/>
            <person name="Martin F."/>
            <person name="Silar P."/>
            <person name="Natvig D.O."/>
            <person name="Lalanne C."/>
            <person name="Gautier V."/>
            <person name="Ament-Velasquez S.L."/>
            <person name="Kruys A."/>
            <person name="Hutchinson M.I."/>
            <person name="Powell A.J."/>
            <person name="Barry K."/>
            <person name="Miller A.N."/>
            <person name="Grigoriev I.V."/>
            <person name="Debuchy R."/>
            <person name="Gladieux P."/>
            <person name="Hiltunen Thoren M."/>
            <person name="Johannesson H."/>
        </authorList>
    </citation>
    <scope>NUCLEOTIDE SEQUENCE</scope>
    <source>
        <strain evidence="9">CBS 232.78</strain>
    </source>
</reference>
<dbReference type="InterPro" id="IPR036259">
    <property type="entry name" value="MFS_trans_sf"/>
</dbReference>
<evidence type="ECO:0000256" key="2">
    <source>
        <dbReference type="ARBA" id="ARBA00022448"/>
    </source>
</evidence>
<feature type="domain" description="Major facilitator superfamily (MFS) profile" evidence="8">
    <location>
        <begin position="63"/>
        <end position="500"/>
    </location>
</feature>
<dbReference type="AlphaFoldDB" id="A0AAE0N4Q9"/>
<feature type="region of interest" description="Disordered" evidence="6">
    <location>
        <begin position="1"/>
        <end position="45"/>
    </location>
</feature>
<accession>A0AAE0N4Q9</accession>
<name>A0AAE0N4Q9_9PEZI</name>
<proteinExistence type="predicted"/>
<feature type="transmembrane region" description="Helical" evidence="7">
    <location>
        <begin position="222"/>
        <end position="244"/>
    </location>
</feature>
<dbReference type="Proteomes" id="UP001285441">
    <property type="component" value="Unassembled WGS sequence"/>
</dbReference>
<keyword evidence="2" id="KW-0813">Transport</keyword>
<evidence type="ECO:0000256" key="4">
    <source>
        <dbReference type="ARBA" id="ARBA00022989"/>
    </source>
</evidence>
<feature type="transmembrane region" description="Helical" evidence="7">
    <location>
        <begin position="292"/>
        <end position="312"/>
    </location>
</feature>
<evidence type="ECO:0000259" key="8">
    <source>
        <dbReference type="PROSITE" id="PS50850"/>
    </source>
</evidence>
<comment type="subcellular location">
    <subcellularLocation>
        <location evidence="1">Membrane</location>
        <topology evidence="1">Multi-pass membrane protein</topology>
    </subcellularLocation>
</comment>
<evidence type="ECO:0000313" key="9">
    <source>
        <dbReference type="EMBL" id="KAK3370706.1"/>
    </source>
</evidence>
<organism evidence="9 10">
    <name type="scientific">Podospora didyma</name>
    <dbReference type="NCBI Taxonomy" id="330526"/>
    <lineage>
        <taxon>Eukaryota</taxon>
        <taxon>Fungi</taxon>
        <taxon>Dikarya</taxon>
        <taxon>Ascomycota</taxon>
        <taxon>Pezizomycotina</taxon>
        <taxon>Sordariomycetes</taxon>
        <taxon>Sordariomycetidae</taxon>
        <taxon>Sordariales</taxon>
        <taxon>Podosporaceae</taxon>
        <taxon>Podospora</taxon>
    </lineage>
</organism>
<evidence type="ECO:0000256" key="5">
    <source>
        <dbReference type="ARBA" id="ARBA00023136"/>
    </source>
</evidence>
<dbReference type="InterPro" id="IPR020846">
    <property type="entry name" value="MFS_dom"/>
</dbReference>
<keyword evidence="5 7" id="KW-0472">Membrane</keyword>
<feature type="transmembrane region" description="Helical" evidence="7">
    <location>
        <begin position="154"/>
        <end position="177"/>
    </location>
</feature>
<comment type="caution">
    <text evidence="9">The sequence shown here is derived from an EMBL/GenBank/DDBJ whole genome shotgun (WGS) entry which is preliminary data.</text>
</comment>
<evidence type="ECO:0000256" key="1">
    <source>
        <dbReference type="ARBA" id="ARBA00004141"/>
    </source>
</evidence>
<sequence>MTAAEPLAKPLADAETEPPAAPESNLQSEKKGETGSASSSELEDVGPSAINERALLRKLDWRLLPAVGILYLLSFLDRSNVGNARIEGLADDLGMTGNQYLTGLTLYFVGYVIFEVPCNIILKRTTPRFWLPTLTILWGVVATLMGVVQNLSGFFAARFFLGVTESGLFPGVVYYFSMWYKRRERQFRISLFFSAAALAGSFGGILAYGIGHMAGVVWPHGWHWIFILEGLATIVVAVAAYWFIHNYPDTAEFITEKERVFIRDRLSSDSDATHDERFTWGNVAKALKDPKCWLYGLSFHTMSLPLYTYSLFLVRTIRSPFDGNWLTKTVCNMQPSIIASLGYKAAYAQLLTIPPYAFAFVTTLTVATISERLHQRAVFVIGSALFASIGYIILLSNTDPIGRPGVSYLGTFFAAGGIYPATALSLSWPAINVSGQTKRAVANAMQISIGNLGAVLGTQLYRQFDGPRYIVGHSFALGYLLGNVAVSSLLYFLLKKENTRREAITPEVQEVGDLLDWDGDDDQRWRFQY</sequence>
<feature type="transmembrane region" description="Helical" evidence="7">
    <location>
        <begin position="440"/>
        <end position="461"/>
    </location>
</feature>
<dbReference type="EMBL" id="JAULSW010000009">
    <property type="protein sequence ID" value="KAK3370706.1"/>
    <property type="molecule type" value="Genomic_DNA"/>
</dbReference>
<reference evidence="9" key="2">
    <citation type="submission" date="2023-06" db="EMBL/GenBank/DDBJ databases">
        <authorList>
            <consortium name="Lawrence Berkeley National Laboratory"/>
            <person name="Haridas S."/>
            <person name="Hensen N."/>
            <person name="Bonometti L."/>
            <person name="Westerberg I."/>
            <person name="Brannstrom I.O."/>
            <person name="Guillou S."/>
            <person name="Cros-Aarteil S."/>
            <person name="Calhoun S."/>
            <person name="Kuo A."/>
            <person name="Mondo S."/>
            <person name="Pangilinan J."/>
            <person name="Riley R."/>
            <person name="LaButti K."/>
            <person name="Andreopoulos B."/>
            <person name="Lipzen A."/>
            <person name="Chen C."/>
            <person name="Yanf M."/>
            <person name="Daum C."/>
            <person name="Ng V."/>
            <person name="Clum A."/>
            <person name="Steindorff A."/>
            <person name="Ohm R."/>
            <person name="Martin F."/>
            <person name="Silar P."/>
            <person name="Natvig D."/>
            <person name="Lalanne C."/>
            <person name="Gautier V."/>
            <person name="Ament-velasquez S.L."/>
            <person name="Kruys A."/>
            <person name="Hutchinson M.I."/>
            <person name="Powell A.J."/>
            <person name="Barry K."/>
            <person name="Miller A.N."/>
            <person name="Grigoriev I.V."/>
            <person name="Debuchy R."/>
            <person name="Gladieux P."/>
            <person name="Thoren M.H."/>
            <person name="Johannesson H."/>
        </authorList>
    </citation>
    <scope>NUCLEOTIDE SEQUENCE</scope>
    <source>
        <strain evidence="9">CBS 232.78</strain>
    </source>
</reference>
<dbReference type="PANTHER" id="PTHR43791:SF22">
    <property type="entry name" value="TRANSPORTER, PUTATIVE (AFU_ORTHOLOGUE AFUA_6G11320)-RELATED"/>
    <property type="match status" value="1"/>
</dbReference>
<dbReference type="Pfam" id="PF07690">
    <property type="entry name" value="MFS_1"/>
    <property type="match status" value="1"/>
</dbReference>
<dbReference type="GO" id="GO:0016020">
    <property type="term" value="C:membrane"/>
    <property type="evidence" value="ECO:0007669"/>
    <property type="project" value="UniProtKB-SubCell"/>
</dbReference>
<feature type="transmembrane region" description="Helical" evidence="7">
    <location>
        <begin position="100"/>
        <end position="122"/>
    </location>
</feature>
<dbReference type="FunFam" id="1.20.1250.20:FF:000013">
    <property type="entry name" value="MFS general substrate transporter"/>
    <property type="match status" value="1"/>
</dbReference>
<dbReference type="SUPFAM" id="SSF103473">
    <property type="entry name" value="MFS general substrate transporter"/>
    <property type="match status" value="1"/>
</dbReference>
<evidence type="ECO:0000313" key="10">
    <source>
        <dbReference type="Proteomes" id="UP001285441"/>
    </source>
</evidence>
<dbReference type="Gene3D" id="1.20.1250.20">
    <property type="entry name" value="MFS general substrate transporter like domains"/>
    <property type="match status" value="2"/>
</dbReference>
<evidence type="ECO:0000256" key="7">
    <source>
        <dbReference type="SAM" id="Phobius"/>
    </source>
</evidence>
<dbReference type="PANTHER" id="PTHR43791">
    <property type="entry name" value="PERMEASE-RELATED"/>
    <property type="match status" value="1"/>
</dbReference>
<evidence type="ECO:0000256" key="6">
    <source>
        <dbReference type="SAM" id="MobiDB-lite"/>
    </source>
</evidence>
<evidence type="ECO:0000256" key="3">
    <source>
        <dbReference type="ARBA" id="ARBA00022692"/>
    </source>
</evidence>
<feature type="transmembrane region" description="Helical" evidence="7">
    <location>
        <begin position="129"/>
        <end position="148"/>
    </location>
</feature>
<feature type="transmembrane region" description="Helical" evidence="7">
    <location>
        <begin position="353"/>
        <end position="370"/>
    </location>
</feature>
<dbReference type="FunFam" id="1.20.1250.20:FF:000034">
    <property type="entry name" value="MFS general substrate transporter"/>
    <property type="match status" value="1"/>
</dbReference>
<dbReference type="PROSITE" id="PS50850">
    <property type="entry name" value="MFS"/>
    <property type="match status" value="1"/>
</dbReference>
<feature type="transmembrane region" description="Helical" evidence="7">
    <location>
        <begin position="377"/>
        <end position="394"/>
    </location>
</feature>
<feature type="transmembrane region" description="Helical" evidence="7">
    <location>
        <begin position="189"/>
        <end position="210"/>
    </location>
</feature>